<evidence type="ECO:0000313" key="7">
    <source>
        <dbReference type="Proteomes" id="UP001409291"/>
    </source>
</evidence>
<keyword evidence="3 4" id="KW-0560">Oxidoreductase</keyword>
<dbReference type="CDD" id="cd00340">
    <property type="entry name" value="GSH_Peroxidase"/>
    <property type="match status" value="1"/>
</dbReference>
<proteinExistence type="inferred from homology"/>
<comment type="similarity">
    <text evidence="1 4">Belongs to the glutathione peroxidase family.</text>
</comment>
<keyword evidence="2 4" id="KW-0575">Peroxidase</keyword>
<dbReference type="PROSITE" id="PS51355">
    <property type="entry name" value="GLUTATHIONE_PEROXID_3"/>
    <property type="match status" value="1"/>
</dbReference>
<evidence type="ECO:0000259" key="5">
    <source>
        <dbReference type="PROSITE" id="PS51352"/>
    </source>
</evidence>
<dbReference type="PRINTS" id="PR01011">
    <property type="entry name" value="GLUTPROXDASE"/>
</dbReference>
<dbReference type="EMBL" id="JBDJNQ010000010">
    <property type="protein sequence ID" value="MEN5379404.1"/>
    <property type="molecule type" value="Genomic_DNA"/>
</dbReference>
<dbReference type="InterPro" id="IPR013766">
    <property type="entry name" value="Thioredoxin_domain"/>
</dbReference>
<evidence type="ECO:0000256" key="1">
    <source>
        <dbReference type="ARBA" id="ARBA00006926"/>
    </source>
</evidence>
<protein>
    <recommendedName>
        <fullName evidence="4">Glutathione peroxidase</fullName>
    </recommendedName>
</protein>
<accession>A0ABV0C0Z1</accession>
<dbReference type="Proteomes" id="UP001409291">
    <property type="component" value="Unassembled WGS sequence"/>
</dbReference>
<dbReference type="PROSITE" id="PS51352">
    <property type="entry name" value="THIOREDOXIN_2"/>
    <property type="match status" value="1"/>
</dbReference>
<evidence type="ECO:0000256" key="3">
    <source>
        <dbReference type="ARBA" id="ARBA00023002"/>
    </source>
</evidence>
<dbReference type="PIRSF" id="PIRSF000303">
    <property type="entry name" value="Glutathion_perox"/>
    <property type="match status" value="1"/>
</dbReference>
<evidence type="ECO:0000313" key="6">
    <source>
        <dbReference type="EMBL" id="MEN5379404.1"/>
    </source>
</evidence>
<dbReference type="Pfam" id="PF00255">
    <property type="entry name" value="GSHPx"/>
    <property type="match status" value="1"/>
</dbReference>
<dbReference type="InterPro" id="IPR036249">
    <property type="entry name" value="Thioredoxin-like_sf"/>
</dbReference>
<feature type="domain" description="Thioredoxin" evidence="5">
    <location>
        <begin position="1"/>
        <end position="162"/>
    </location>
</feature>
<reference evidence="6 7" key="1">
    <citation type="submission" date="2024-04" db="EMBL/GenBank/DDBJ databases">
        <title>WGS of bacteria from Torrens River.</title>
        <authorList>
            <person name="Wyrsch E.R."/>
            <person name="Drigo B."/>
        </authorList>
    </citation>
    <scope>NUCLEOTIDE SEQUENCE [LARGE SCALE GENOMIC DNA]</scope>
    <source>
        <strain evidence="6 7">TWI391</strain>
    </source>
</reference>
<sequence>MKTVYDFKALQFNGQEKSLADYKGKVLLIVNTASQCLFTSQFKSLEKLYQTYKNDGFEILAFPSNNFGKQEPLTGYTLETFCKINQQVHFSVFKRTHVIGEYASPLYRYLAQKEENGHVSSKPLWNFHKYLINKNGEVVDYFYSTTSPTASRIKKRVEQLLSEG</sequence>
<gene>
    <name evidence="6" type="ORF">ABE541_19210</name>
</gene>
<dbReference type="PANTHER" id="PTHR11592">
    <property type="entry name" value="GLUTATHIONE PEROXIDASE"/>
    <property type="match status" value="1"/>
</dbReference>
<evidence type="ECO:0000256" key="4">
    <source>
        <dbReference type="RuleBase" id="RU000499"/>
    </source>
</evidence>
<name>A0ABV0C0Z1_9SPHI</name>
<comment type="caution">
    <text evidence="6">The sequence shown here is derived from an EMBL/GenBank/DDBJ whole genome shotgun (WGS) entry which is preliminary data.</text>
</comment>
<keyword evidence="7" id="KW-1185">Reference proteome</keyword>
<dbReference type="Gene3D" id="3.40.30.10">
    <property type="entry name" value="Glutaredoxin"/>
    <property type="match status" value="1"/>
</dbReference>
<dbReference type="RefSeq" id="WP_021188193.1">
    <property type="nucleotide sequence ID" value="NZ_JAOQNK010000001.1"/>
</dbReference>
<dbReference type="SUPFAM" id="SSF52833">
    <property type="entry name" value="Thioredoxin-like"/>
    <property type="match status" value="1"/>
</dbReference>
<dbReference type="PANTHER" id="PTHR11592:SF78">
    <property type="entry name" value="GLUTATHIONE PEROXIDASE"/>
    <property type="match status" value="1"/>
</dbReference>
<organism evidence="6 7">
    <name type="scientific">Sphingobacterium kitahiroshimense</name>
    <dbReference type="NCBI Taxonomy" id="470446"/>
    <lineage>
        <taxon>Bacteria</taxon>
        <taxon>Pseudomonadati</taxon>
        <taxon>Bacteroidota</taxon>
        <taxon>Sphingobacteriia</taxon>
        <taxon>Sphingobacteriales</taxon>
        <taxon>Sphingobacteriaceae</taxon>
        <taxon>Sphingobacterium</taxon>
    </lineage>
</organism>
<dbReference type="InterPro" id="IPR000889">
    <property type="entry name" value="Glutathione_peroxidase"/>
</dbReference>
<evidence type="ECO:0000256" key="2">
    <source>
        <dbReference type="ARBA" id="ARBA00022559"/>
    </source>
</evidence>